<keyword evidence="3" id="KW-1185">Reference proteome</keyword>
<protein>
    <submittedName>
        <fullName evidence="2">Uncharacterized protein</fullName>
    </submittedName>
</protein>
<dbReference type="Pfam" id="PF19454">
    <property type="entry name" value="DUF5992"/>
    <property type="match status" value="1"/>
</dbReference>
<gene>
    <name evidence="2" type="ORF">FE392_07290</name>
</gene>
<feature type="signal peptide" evidence="1">
    <location>
        <begin position="1"/>
        <end position="20"/>
    </location>
</feature>
<reference evidence="3" key="1">
    <citation type="journal article" date="2024" name="Toxins">
        <title>Genome Sequence Analysis of Native Xenorhabdus Strains Isolated from Entomopathogenic Nematodes in Argentina.</title>
        <authorList>
            <person name="Palma L."/>
            <person name="Frizzo L."/>
            <person name="Kaiser S."/>
            <person name="Berry C."/>
            <person name="Caballero P."/>
            <person name="Bode H.B."/>
            <person name="Del Valle E.E."/>
        </authorList>
    </citation>
    <scope>NUCLEOTIDE SEQUENCE [LARGE SCALE GENOMIC DNA]</scope>
    <source>
        <strain evidence="3">12</strain>
    </source>
</reference>
<keyword evidence="1" id="KW-0732">Signal</keyword>
<dbReference type="RefSeq" id="WP_319929570.1">
    <property type="nucleotide sequence ID" value="NZ_VCDN01000023.1"/>
</dbReference>
<evidence type="ECO:0000256" key="1">
    <source>
        <dbReference type="SAM" id="SignalP"/>
    </source>
</evidence>
<name>A0ABU4S8N9_9GAMM</name>
<dbReference type="EMBL" id="VCDN01000023">
    <property type="protein sequence ID" value="MDX7987135.1"/>
    <property type="molecule type" value="Genomic_DNA"/>
</dbReference>
<proteinExistence type="predicted"/>
<organism evidence="2 3">
    <name type="scientific">Xenorhabdus santafensis</name>
    <dbReference type="NCBI Taxonomy" id="2582833"/>
    <lineage>
        <taxon>Bacteria</taxon>
        <taxon>Pseudomonadati</taxon>
        <taxon>Pseudomonadota</taxon>
        <taxon>Gammaproteobacteria</taxon>
        <taxon>Enterobacterales</taxon>
        <taxon>Morganellaceae</taxon>
        <taxon>Xenorhabdus</taxon>
    </lineage>
</organism>
<accession>A0ABU4S8N9</accession>
<evidence type="ECO:0000313" key="2">
    <source>
        <dbReference type="EMBL" id="MDX7987135.1"/>
    </source>
</evidence>
<feature type="chain" id="PRO_5045647220" evidence="1">
    <location>
        <begin position="21"/>
        <end position="176"/>
    </location>
</feature>
<evidence type="ECO:0000313" key="3">
    <source>
        <dbReference type="Proteomes" id="UP001271890"/>
    </source>
</evidence>
<comment type="caution">
    <text evidence="2">The sequence shown here is derived from an EMBL/GenBank/DDBJ whole genome shotgun (WGS) entry which is preliminary data.</text>
</comment>
<dbReference type="Proteomes" id="UP001271890">
    <property type="component" value="Unassembled WGS sequence"/>
</dbReference>
<dbReference type="InterPro" id="IPR046034">
    <property type="entry name" value="DUF5992"/>
</dbReference>
<sequence>MKKYTAILSIMMVLSFSAYSSDMKITEITATPKPEHNRTLITVDLDKHINTQHNMKSSANNVTDGNNITLKACGIGYVVGVFSNTDVDTEGWAVWLSETGPSEKNKDVKIYWAYRELITNKEAAKRAYASILAAQASGQKVKLYNLSAENCTKNHIWNEPTDLNGMQFNVVKIWFP</sequence>